<reference evidence="3" key="1">
    <citation type="submission" date="2016-10" db="EMBL/GenBank/DDBJ databases">
        <authorList>
            <person name="Varghese N."/>
            <person name="Submissions S."/>
        </authorList>
    </citation>
    <scope>NUCLEOTIDE SEQUENCE [LARGE SCALE GENOMIC DNA]</scope>
    <source>
        <strain evidence="3">DSM 26922</strain>
    </source>
</reference>
<feature type="chain" id="PRO_5011730816" evidence="1">
    <location>
        <begin position="24"/>
        <end position="166"/>
    </location>
</feature>
<dbReference type="STRING" id="670155.SAMN04488001_2467"/>
<dbReference type="OrthoDB" id="9810773at2"/>
<gene>
    <name evidence="2" type="ORF">SAMN04488001_2467</name>
</gene>
<sequence length="166" mass="18595">MKRVIKIAALVACLLWSPVLALAAERGPVTNLPLPRFVSLKAAEGNVRRGPSLSHRIDWVFKHRNMPLQIVAEHGHWRRVIDRDGAGGWVHYSLLSGSRFGLIEEDMSPIYKTADTGSLIVAHAEMGVVARLGQCDKYWCRVTVDGAKGWMPREKMWGLMPGEIRE</sequence>
<evidence type="ECO:0000313" key="3">
    <source>
        <dbReference type="Proteomes" id="UP000199441"/>
    </source>
</evidence>
<proteinExistence type="predicted"/>
<dbReference type="Gene3D" id="2.30.30.40">
    <property type="entry name" value="SH3 Domains"/>
    <property type="match status" value="1"/>
</dbReference>
<dbReference type="Proteomes" id="UP000199441">
    <property type="component" value="Unassembled WGS sequence"/>
</dbReference>
<name>A0A1H2Z8S5_9RHOB</name>
<dbReference type="Pfam" id="PF06347">
    <property type="entry name" value="SH3_4"/>
    <property type="match status" value="2"/>
</dbReference>
<evidence type="ECO:0000313" key="2">
    <source>
        <dbReference type="EMBL" id="SDX13388.1"/>
    </source>
</evidence>
<feature type="signal peptide" evidence="1">
    <location>
        <begin position="1"/>
        <end position="23"/>
    </location>
</feature>
<dbReference type="EMBL" id="FNOI01000004">
    <property type="protein sequence ID" value="SDX13388.1"/>
    <property type="molecule type" value="Genomic_DNA"/>
</dbReference>
<dbReference type="AlphaFoldDB" id="A0A1H2Z8S5"/>
<evidence type="ECO:0000256" key="1">
    <source>
        <dbReference type="SAM" id="SignalP"/>
    </source>
</evidence>
<protein>
    <submittedName>
        <fullName evidence="2">SH3-like domain-containing protein</fullName>
    </submittedName>
</protein>
<organism evidence="2 3">
    <name type="scientific">Litoreibacter albidus</name>
    <dbReference type="NCBI Taxonomy" id="670155"/>
    <lineage>
        <taxon>Bacteria</taxon>
        <taxon>Pseudomonadati</taxon>
        <taxon>Pseudomonadota</taxon>
        <taxon>Alphaproteobacteria</taxon>
        <taxon>Rhodobacterales</taxon>
        <taxon>Roseobacteraceae</taxon>
        <taxon>Litoreibacter</taxon>
    </lineage>
</organism>
<dbReference type="InterPro" id="IPR010466">
    <property type="entry name" value="DUF1058"/>
</dbReference>
<accession>A0A1H2Z8S5</accession>
<keyword evidence="1" id="KW-0732">Signal</keyword>
<dbReference type="RefSeq" id="WP_089947237.1">
    <property type="nucleotide sequence ID" value="NZ_FNOI01000004.1"/>
</dbReference>
<keyword evidence="3" id="KW-1185">Reference proteome</keyword>